<gene>
    <name evidence="10" type="ORF">DD235_00085</name>
</gene>
<reference evidence="11" key="1">
    <citation type="submission" date="2018-05" db="EMBL/GenBank/DDBJ databases">
        <authorList>
            <person name="Li Y."/>
        </authorList>
    </citation>
    <scope>NUCLEOTIDE SEQUENCE [LARGE SCALE GENOMIC DNA]</scope>
    <source>
        <strain evidence="11">3d-2-2</strain>
    </source>
</reference>
<dbReference type="CDD" id="cd01562">
    <property type="entry name" value="Thr-dehyd"/>
    <property type="match status" value="1"/>
</dbReference>
<dbReference type="GO" id="GO:0030170">
    <property type="term" value="F:pyridoxal phosphate binding"/>
    <property type="evidence" value="ECO:0007669"/>
    <property type="project" value="InterPro"/>
</dbReference>
<dbReference type="InterPro" id="IPR036052">
    <property type="entry name" value="TrpB-like_PALP_sf"/>
</dbReference>
<dbReference type="FunFam" id="3.40.50.1100:FF:000005">
    <property type="entry name" value="Threonine dehydratase catabolic"/>
    <property type="match status" value="1"/>
</dbReference>
<evidence type="ECO:0000256" key="4">
    <source>
        <dbReference type="ARBA" id="ARBA00001946"/>
    </source>
</evidence>
<keyword evidence="7" id="KW-0663">Pyridoxal phosphate</keyword>
<evidence type="ECO:0000256" key="2">
    <source>
        <dbReference type="ARBA" id="ARBA00001933"/>
    </source>
</evidence>
<comment type="cofactor">
    <cofactor evidence="3">
        <name>Mn(2+)</name>
        <dbReference type="ChEBI" id="CHEBI:29035"/>
    </cofactor>
</comment>
<dbReference type="EMBL" id="QETA01000001">
    <property type="protein sequence ID" value="PWF24640.1"/>
    <property type="molecule type" value="Genomic_DNA"/>
</dbReference>
<evidence type="ECO:0000313" key="11">
    <source>
        <dbReference type="Proteomes" id="UP000245212"/>
    </source>
</evidence>
<feature type="domain" description="Tryptophan synthase beta chain-like PALP" evidence="9">
    <location>
        <begin position="28"/>
        <end position="316"/>
    </location>
</feature>
<dbReference type="AlphaFoldDB" id="A0A2V1K279"/>
<dbReference type="Pfam" id="PF00291">
    <property type="entry name" value="PALP"/>
    <property type="match status" value="1"/>
</dbReference>
<protein>
    <submittedName>
        <fullName evidence="10">Pyridoxal-5'-phosphate-dependent protein</fullName>
    </submittedName>
</protein>
<dbReference type="InterPro" id="IPR000634">
    <property type="entry name" value="Ser/Thr_deHydtase_PyrdxlP-BS"/>
</dbReference>
<sequence length="331" mass="34653">MNTKTLAPSVSFADVEAAAQRLRNRVVHTALIENAALNERLGARILIKPEVLQHTGSFKFRGAYNRVIQFTPAQREAGIVAWSSGNHALAVSSVGARLGIQATILMPSDAPVAKVEGARKLGATVRLYDRKTENREAIGTEIAERTGAVIVPPYDDPHVIAGQGTLGIELSQQATALEATLDAALVSCSGGGLAAGVATAIHALSPNTAVWCVEPEQFDDTARSLASGTRVGNPAGRQSICDALQVQSPGDITFPINQALLAGALTVSDEDVRQAIRIAYEDLRLVVEPGGAAPLAALLAGKLDIRDKTIGIVLSGGNVDADKFATYIQQP</sequence>
<keyword evidence="11" id="KW-1185">Reference proteome</keyword>
<dbReference type="Proteomes" id="UP000245212">
    <property type="component" value="Unassembled WGS sequence"/>
</dbReference>
<keyword evidence="6" id="KW-0460">Magnesium</keyword>
<evidence type="ECO:0000259" key="9">
    <source>
        <dbReference type="Pfam" id="PF00291"/>
    </source>
</evidence>
<accession>A0A2V1K279</accession>
<proteinExistence type="inferred from homology"/>
<dbReference type="GO" id="GO:0000287">
    <property type="term" value="F:magnesium ion binding"/>
    <property type="evidence" value="ECO:0007669"/>
    <property type="project" value="TreeGrafter"/>
</dbReference>
<dbReference type="Gene3D" id="3.40.50.1100">
    <property type="match status" value="2"/>
</dbReference>
<evidence type="ECO:0000313" key="10">
    <source>
        <dbReference type="EMBL" id="PWF24640.1"/>
    </source>
</evidence>
<evidence type="ECO:0000256" key="5">
    <source>
        <dbReference type="ARBA" id="ARBA00010869"/>
    </source>
</evidence>
<dbReference type="GO" id="GO:0003941">
    <property type="term" value="F:L-serine ammonia-lyase activity"/>
    <property type="evidence" value="ECO:0007669"/>
    <property type="project" value="TreeGrafter"/>
</dbReference>
<name>A0A2V1K279_9BURK</name>
<dbReference type="RefSeq" id="WP_109060045.1">
    <property type="nucleotide sequence ID" value="NZ_QETA01000001.1"/>
</dbReference>
<comment type="cofactor">
    <cofactor evidence="1">
        <name>Ca(2+)</name>
        <dbReference type="ChEBI" id="CHEBI:29108"/>
    </cofactor>
</comment>
<comment type="caution">
    <text evidence="10">The sequence shown here is derived from an EMBL/GenBank/DDBJ whole genome shotgun (WGS) entry which is preliminary data.</text>
</comment>
<dbReference type="PROSITE" id="PS00165">
    <property type="entry name" value="DEHYDRATASE_SER_THR"/>
    <property type="match status" value="1"/>
</dbReference>
<comment type="cofactor">
    <cofactor evidence="2">
        <name>pyridoxal 5'-phosphate</name>
        <dbReference type="ChEBI" id="CHEBI:597326"/>
    </cofactor>
</comment>
<dbReference type="GO" id="GO:0070179">
    <property type="term" value="P:D-serine biosynthetic process"/>
    <property type="evidence" value="ECO:0007669"/>
    <property type="project" value="TreeGrafter"/>
</dbReference>
<comment type="similarity">
    <text evidence="5">Belongs to the serine/threonine dehydratase family.</text>
</comment>
<evidence type="ECO:0000256" key="7">
    <source>
        <dbReference type="ARBA" id="ARBA00022898"/>
    </source>
</evidence>
<organism evidence="10 11">
    <name type="scientific">Corticimicrobacter populi</name>
    <dbReference type="NCBI Taxonomy" id="2175229"/>
    <lineage>
        <taxon>Bacteria</taxon>
        <taxon>Pseudomonadati</taxon>
        <taxon>Pseudomonadota</taxon>
        <taxon>Betaproteobacteria</taxon>
        <taxon>Burkholderiales</taxon>
        <taxon>Alcaligenaceae</taxon>
        <taxon>Corticimicrobacter</taxon>
    </lineage>
</organism>
<evidence type="ECO:0000256" key="1">
    <source>
        <dbReference type="ARBA" id="ARBA00001913"/>
    </source>
</evidence>
<dbReference type="PANTHER" id="PTHR43050:SF1">
    <property type="entry name" value="SERINE RACEMASE"/>
    <property type="match status" value="1"/>
</dbReference>
<dbReference type="GO" id="GO:0018114">
    <property type="term" value="F:threonine racemase activity"/>
    <property type="evidence" value="ECO:0007669"/>
    <property type="project" value="TreeGrafter"/>
</dbReference>
<dbReference type="GO" id="GO:0005524">
    <property type="term" value="F:ATP binding"/>
    <property type="evidence" value="ECO:0007669"/>
    <property type="project" value="TreeGrafter"/>
</dbReference>
<evidence type="ECO:0000256" key="3">
    <source>
        <dbReference type="ARBA" id="ARBA00001936"/>
    </source>
</evidence>
<evidence type="ECO:0000256" key="6">
    <source>
        <dbReference type="ARBA" id="ARBA00022842"/>
    </source>
</evidence>
<dbReference type="PANTHER" id="PTHR43050">
    <property type="entry name" value="SERINE / THREONINE RACEMASE FAMILY MEMBER"/>
    <property type="match status" value="1"/>
</dbReference>
<dbReference type="InterPro" id="IPR001926">
    <property type="entry name" value="TrpB-like_PALP"/>
</dbReference>
<keyword evidence="8" id="KW-0456">Lyase</keyword>
<evidence type="ECO:0000256" key="8">
    <source>
        <dbReference type="ARBA" id="ARBA00023239"/>
    </source>
</evidence>
<dbReference type="GO" id="GO:0030378">
    <property type="term" value="F:serine racemase activity"/>
    <property type="evidence" value="ECO:0007669"/>
    <property type="project" value="TreeGrafter"/>
</dbReference>
<dbReference type="SUPFAM" id="SSF53686">
    <property type="entry name" value="Tryptophan synthase beta subunit-like PLP-dependent enzymes"/>
    <property type="match status" value="1"/>
</dbReference>
<comment type="cofactor">
    <cofactor evidence="4">
        <name>Mg(2+)</name>
        <dbReference type="ChEBI" id="CHEBI:18420"/>
    </cofactor>
</comment>